<dbReference type="InterPro" id="IPR036388">
    <property type="entry name" value="WH-like_DNA-bd_sf"/>
</dbReference>
<name>A0A290QI39_9BACT</name>
<dbReference type="Pfam" id="PF12802">
    <property type="entry name" value="MarR_2"/>
    <property type="match status" value="1"/>
</dbReference>
<dbReference type="KEGG" id="vbh:CMV30_05995"/>
<evidence type="ECO:0000313" key="2">
    <source>
        <dbReference type="EMBL" id="ATC63542.1"/>
    </source>
</evidence>
<organism evidence="2 3">
    <name type="scientific">Nibricoccus aquaticus</name>
    <dbReference type="NCBI Taxonomy" id="2576891"/>
    <lineage>
        <taxon>Bacteria</taxon>
        <taxon>Pseudomonadati</taxon>
        <taxon>Verrucomicrobiota</taxon>
        <taxon>Opitutia</taxon>
        <taxon>Opitutales</taxon>
        <taxon>Opitutaceae</taxon>
        <taxon>Nibricoccus</taxon>
    </lineage>
</organism>
<gene>
    <name evidence="2" type="ORF">CMV30_05995</name>
</gene>
<dbReference type="Gene3D" id="1.10.10.10">
    <property type="entry name" value="Winged helix-like DNA-binding domain superfamily/Winged helix DNA-binding domain"/>
    <property type="match status" value="1"/>
</dbReference>
<dbReference type="SMART" id="SM00347">
    <property type="entry name" value="HTH_MARR"/>
    <property type="match status" value="1"/>
</dbReference>
<dbReference type="InterPro" id="IPR000835">
    <property type="entry name" value="HTH_MarR-typ"/>
</dbReference>
<dbReference type="GO" id="GO:0006950">
    <property type="term" value="P:response to stress"/>
    <property type="evidence" value="ECO:0007669"/>
    <property type="project" value="TreeGrafter"/>
</dbReference>
<dbReference type="EMBL" id="CP023344">
    <property type="protein sequence ID" value="ATC63542.1"/>
    <property type="molecule type" value="Genomic_DNA"/>
</dbReference>
<dbReference type="InterPro" id="IPR039422">
    <property type="entry name" value="MarR/SlyA-like"/>
</dbReference>
<evidence type="ECO:0000313" key="3">
    <source>
        <dbReference type="Proteomes" id="UP000217265"/>
    </source>
</evidence>
<dbReference type="SUPFAM" id="SSF46785">
    <property type="entry name" value="Winged helix' DNA-binding domain"/>
    <property type="match status" value="1"/>
</dbReference>
<dbReference type="AlphaFoldDB" id="A0A290QI39"/>
<proteinExistence type="predicted"/>
<dbReference type="PROSITE" id="PS50995">
    <property type="entry name" value="HTH_MARR_2"/>
    <property type="match status" value="1"/>
</dbReference>
<protein>
    <submittedName>
        <fullName evidence="2">MarR family transcriptional regulator</fullName>
    </submittedName>
</protein>
<dbReference type="PANTHER" id="PTHR33164">
    <property type="entry name" value="TRANSCRIPTIONAL REGULATOR, MARR FAMILY"/>
    <property type="match status" value="1"/>
</dbReference>
<dbReference type="RefSeq" id="WP_096055174.1">
    <property type="nucleotide sequence ID" value="NZ_CP023344.1"/>
</dbReference>
<dbReference type="GO" id="GO:0003700">
    <property type="term" value="F:DNA-binding transcription factor activity"/>
    <property type="evidence" value="ECO:0007669"/>
    <property type="project" value="InterPro"/>
</dbReference>
<accession>A0A290QI39</accession>
<feature type="domain" description="HTH marR-type" evidence="1">
    <location>
        <begin position="1"/>
        <end position="152"/>
    </location>
</feature>
<dbReference type="PRINTS" id="PR00598">
    <property type="entry name" value="HTHMARR"/>
</dbReference>
<keyword evidence="3" id="KW-1185">Reference proteome</keyword>
<dbReference type="InterPro" id="IPR036390">
    <property type="entry name" value="WH_DNA-bd_sf"/>
</dbReference>
<evidence type="ECO:0000259" key="1">
    <source>
        <dbReference type="PROSITE" id="PS50995"/>
    </source>
</evidence>
<sequence length="152" mass="16629">MPKAAVQTSSVRAFSKADYEKLAAWRYSLRRFLRFSEEATSEAGVTPQQHQALLAVQGMPGREELTVGELAERLQLRHHSTVELVDRLETAGLMKRAVSAEDGRQVLLTVTAKGLRLLEKLTAVHRAELKRVGPELAAVLSAVVTAAQEEGA</sequence>
<dbReference type="Proteomes" id="UP000217265">
    <property type="component" value="Chromosome"/>
</dbReference>
<reference evidence="2 3" key="1">
    <citation type="submission" date="2017-09" db="EMBL/GenBank/DDBJ databases">
        <title>Complete genome sequence of Verrucomicrobial strain HZ-65, isolated from freshwater.</title>
        <authorList>
            <person name="Choi A."/>
        </authorList>
    </citation>
    <scope>NUCLEOTIDE SEQUENCE [LARGE SCALE GENOMIC DNA]</scope>
    <source>
        <strain evidence="2 3">HZ-65</strain>
    </source>
</reference>
<dbReference type="PANTHER" id="PTHR33164:SF43">
    <property type="entry name" value="HTH-TYPE TRANSCRIPTIONAL REPRESSOR YETL"/>
    <property type="match status" value="1"/>
</dbReference>
<dbReference type="OrthoDB" id="9807800at2"/>